<accession>A0ABQ9G0K4</accession>
<evidence type="ECO:0000259" key="1">
    <source>
        <dbReference type="PROSITE" id="PS50097"/>
    </source>
</evidence>
<dbReference type="SMART" id="SM00225">
    <property type="entry name" value="BTB"/>
    <property type="match status" value="1"/>
</dbReference>
<dbReference type="PANTHER" id="PTHR22744:SF17">
    <property type="entry name" value="BTB DOMAIN-CONTAINING PROTEIN"/>
    <property type="match status" value="1"/>
</dbReference>
<gene>
    <name evidence="2" type="ORF">KUTeg_000293</name>
</gene>
<feature type="non-terminal residue" evidence="2">
    <location>
        <position position="284"/>
    </location>
</feature>
<dbReference type="Pfam" id="PF00651">
    <property type="entry name" value="BTB"/>
    <property type="match status" value="1"/>
</dbReference>
<keyword evidence="3" id="KW-1185">Reference proteome</keyword>
<proteinExistence type="predicted"/>
<dbReference type="SUPFAM" id="SSF54695">
    <property type="entry name" value="POZ domain"/>
    <property type="match status" value="1"/>
</dbReference>
<dbReference type="CDD" id="cd14733">
    <property type="entry name" value="BACK"/>
    <property type="match status" value="1"/>
</dbReference>
<evidence type="ECO:0000313" key="3">
    <source>
        <dbReference type="Proteomes" id="UP001217089"/>
    </source>
</evidence>
<dbReference type="PROSITE" id="PS50097">
    <property type="entry name" value="BTB"/>
    <property type="match status" value="1"/>
</dbReference>
<comment type="caution">
    <text evidence="2">The sequence shown here is derived from an EMBL/GenBank/DDBJ whole genome shotgun (WGS) entry which is preliminary data.</text>
</comment>
<protein>
    <recommendedName>
        <fullName evidence="1">BTB domain-containing protein</fullName>
    </recommendedName>
</protein>
<sequence>MATYICKDFTKPDDFSDVELVIEGTTLYVHRQYLAEWSPVWRQIFMSNQFNGEKIISMHLPGKRLQQFIELLNCIYSSQKPISDANVDFLLEMAEEYRMEHIKKKCEDFLISKDKSLDLLVLAEKYHLKKLHKQCIEFVKMKNVEEIERNPQSKNLDMKTLIQIYKAKINMLKDYANDMKNQESRLGRDYDRTVAQRDRMRTNLQKIRKIWETPNKRCFRHMTEEKFDFRCLDCNEKIYFEIRQLCSESQLITPTIDKAAKFIPVQFTYNTKQCSRVLLNNYCT</sequence>
<organism evidence="2 3">
    <name type="scientific">Tegillarca granosa</name>
    <name type="common">Malaysian cockle</name>
    <name type="synonym">Anadara granosa</name>
    <dbReference type="NCBI Taxonomy" id="220873"/>
    <lineage>
        <taxon>Eukaryota</taxon>
        <taxon>Metazoa</taxon>
        <taxon>Spiralia</taxon>
        <taxon>Lophotrochozoa</taxon>
        <taxon>Mollusca</taxon>
        <taxon>Bivalvia</taxon>
        <taxon>Autobranchia</taxon>
        <taxon>Pteriomorphia</taxon>
        <taxon>Arcoida</taxon>
        <taxon>Arcoidea</taxon>
        <taxon>Arcidae</taxon>
        <taxon>Tegillarca</taxon>
    </lineage>
</organism>
<reference evidence="2 3" key="1">
    <citation type="submission" date="2022-12" db="EMBL/GenBank/DDBJ databases">
        <title>Chromosome-level genome of Tegillarca granosa.</title>
        <authorList>
            <person name="Kim J."/>
        </authorList>
    </citation>
    <scope>NUCLEOTIDE SEQUENCE [LARGE SCALE GENOMIC DNA]</scope>
    <source>
        <strain evidence="2">Teg-2019</strain>
        <tissue evidence="2">Adductor muscle</tissue>
    </source>
</reference>
<dbReference type="InterPro" id="IPR000210">
    <property type="entry name" value="BTB/POZ_dom"/>
</dbReference>
<evidence type="ECO:0000313" key="2">
    <source>
        <dbReference type="EMBL" id="KAJ8321822.1"/>
    </source>
</evidence>
<dbReference type="InterPro" id="IPR011333">
    <property type="entry name" value="SKP1/BTB/POZ_sf"/>
</dbReference>
<dbReference type="Proteomes" id="UP001217089">
    <property type="component" value="Unassembled WGS sequence"/>
</dbReference>
<dbReference type="PANTHER" id="PTHR22744">
    <property type="entry name" value="HELIX LOOP HELIX PROTEIN 21-RELATED"/>
    <property type="match status" value="1"/>
</dbReference>
<name>A0ABQ9G0K4_TEGGR</name>
<feature type="domain" description="BTB" evidence="1">
    <location>
        <begin position="16"/>
        <end position="84"/>
    </location>
</feature>
<dbReference type="Gene3D" id="3.30.710.10">
    <property type="entry name" value="Potassium Channel Kv1.1, Chain A"/>
    <property type="match status" value="1"/>
</dbReference>
<dbReference type="EMBL" id="JARBDR010000018">
    <property type="protein sequence ID" value="KAJ8321822.1"/>
    <property type="molecule type" value="Genomic_DNA"/>
</dbReference>